<dbReference type="RefSeq" id="WP_073456998.1">
    <property type="nucleotide sequence ID" value="NZ_CALGVN010000045.1"/>
</dbReference>
<proteinExistence type="predicted"/>
<dbReference type="InterPro" id="IPR014710">
    <property type="entry name" value="RmlC-like_jellyroll"/>
</dbReference>
<keyword evidence="3" id="KW-1185">Reference proteome</keyword>
<dbReference type="Proteomes" id="UP000184363">
    <property type="component" value="Unassembled WGS sequence"/>
</dbReference>
<feature type="region of interest" description="Disordered" evidence="1">
    <location>
        <begin position="114"/>
        <end position="157"/>
    </location>
</feature>
<sequence>MTSETTSATSAISTDPGDELIFANEYIRVWAMNLGPGESIFYHSHQYDHLILWPTPGRAASMEYDEDEEFGHIQNAEQGYAFFKTVGRKGGLKPHRLKNLEDHPVTHYIIELVKESATEEPGTPQSNGRGLSGRQHQIIDPNDHVPPKEERVTHAWS</sequence>
<evidence type="ECO:0000313" key="3">
    <source>
        <dbReference type="Proteomes" id="UP000184363"/>
    </source>
</evidence>
<evidence type="ECO:0008006" key="4">
    <source>
        <dbReference type="Google" id="ProtNLM"/>
    </source>
</evidence>
<dbReference type="OrthoDB" id="7060081at2"/>
<accession>A0A1M6T490</accession>
<reference evidence="2 3" key="1">
    <citation type="submission" date="2016-11" db="EMBL/GenBank/DDBJ databases">
        <authorList>
            <person name="Jaros S."/>
            <person name="Januszkiewicz K."/>
            <person name="Wedrychowicz H."/>
        </authorList>
    </citation>
    <scope>NUCLEOTIDE SEQUENCE [LARGE SCALE GENOMIC DNA]</scope>
    <source>
        <strain evidence="2 3">DSM 43832</strain>
    </source>
</reference>
<protein>
    <recommendedName>
        <fullName evidence="4">Cupin domain-containing protein</fullName>
    </recommendedName>
</protein>
<dbReference type="AlphaFoldDB" id="A0A1M6T490"/>
<dbReference type="STRING" id="1848.SAMN05443637_107146"/>
<feature type="compositionally biased region" description="Basic and acidic residues" evidence="1">
    <location>
        <begin position="141"/>
        <end position="157"/>
    </location>
</feature>
<organism evidence="2 3">
    <name type="scientific">Pseudonocardia thermophila</name>
    <dbReference type="NCBI Taxonomy" id="1848"/>
    <lineage>
        <taxon>Bacteria</taxon>
        <taxon>Bacillati</taxon>
        <taxon>Actinomycetota</taxon>
        <taxon>Actinomycetes</taxon>
        <taxon>Pseudonocardiales</taxon>
        <taxon>Pseudonocardiaceae</taxon>
        <taxon>Pseudonocardia</taxon>
    </lineage>
</organism>
<dbReference type="Gene3D" id="2.60.120.10">
    <property type="entry name" value="Jelly Rolls"/>
    <property type="match status" value="1"/>
</dbReference>
<evidence type="ECO:0000313" key="2">
    <source>
        <dbReference type="EMBL" id="SHK51805.1"/>
    </source>
</evidence>
<evidence type="ECO:0000256" key="1">
    <source>
        <dbReference type="SAM" id="MobiDB-lite"/>
    </source>
</evidence>
<name>A0A1M6T490_PSETH</name>
<dbReference type="EMBL" id="FRAP01000007">
    <property type="protein sequence ID" value="SHK51805.1"/>
    <property type="molecule type" value="Genomic_DNA"/>
</dbReference>
<gene>
    <name evidence="2" type="ORF">SAMN05443637_107146</name>
</gene>